<evidence type="ECO:0000313" key="3">
    <source>
        <dbReference type="Proteomes" id="UP000245942"/>
    </source>
</evidence>
<keyword evidence="2" id="KW-0808">Transferase</keyword>
<name>A0A316UDT2_9BASI</name>
<dbReference type="InterPro" id="IPR029063">
    <property type="entry name" value="SAM-dependent_MTases_sf"/>
</dbReference>
<dbReference type="InterPro" id="IPR050447">
    <property type="entry name" value="Erg6_SMT_methyltransf"/>
</dbReference>
<proteinExistence type="predicted"/>
<evidence type="ECO:0000259" key="1">
    <source>
        <dbReference type="Pfam" id="PF13649"/>
    </source>
</evidence>
<dbReference type="SUPFAM" id="SSF53335">
    <property type="entry name" value="S-adenosyl-L-methionine-dependent methyltransferases"/>
    <property type="match status" value="1"/>
</dbReference>
<keyword evidence="2" id="KW-0489">Methyltransferase</keyword>
<dbReference type="InterPro" id="IPR041698">
    <property type="entry name" value="Methyltransf_25"/>
</dbReference>
<dbReference type="EMBL" id="KZ819323">
    <property type="protein sequence ID" value="PWN22501.1"/>
    <property type="molecule type" value="Genomic_DNA"/>
</dbReference>
<sequence>MVAPLLRAAYAGLTAVLAYIVSLLSRLAPSSKDDVYRALDHRALNLPLSSDAGEDGVPETEWMNMGWWTSVDEGEIVRDKPFPQACEDLARRFYSSAGLQPSASPSNGPVVLDVGHGYGESLLFLSRSYTPSQLDGITYSPLEASRARQRLAEAKTGVPITVMEGDATAVLSRTSTKYDYIFALDCAYHFPSMQAFLQAAQDRLKPGGTLALFDLFMDEAYPSSKPAAWFKTDFRVDPPPQLRSRFSHYINQALIFCLSKSSPPVTLHPFPGYHSLLRRVFGSSAIIEIEDVTSNVFPGFSTYLARFGASQNGDRGMRFGMRLFSKLLARWAKGGDGGLVRCGIVVIKKAARADEGNALENGE</sequence>
<organism evidence="2 3">
    <name type="scientific">Pseudomicrostroma glucosiphilum</name>
    <dbReference type="NCBI Taxonomy" id="1684307"/>
    <lineage>
        <taxon>Eukaryota</taxon>
        <taxon>Fungi</taxon>
        <taxon>Dikarya</taxon>
        <taxon>Basidiomycota</taxon>
        <taxon>Ustilaginomycotina</taxon>
        <taxon>Exobasidiomycetes</taxon>
        <taxon>Microstromatales</taxon>
        <taxon>Microstromatales incertae sedis</taxon>
        <taxon>Pseudomicrostroma</taxon>
    </lineage>
</organism>
<dbReference type="CDD" id="cd02440">
    <property type="entry name" value="AdoMet_MTases"/>
    <property type="match status" value="1"/>
</dbReference>
<dbReference type="Pfam" id="PF13649">
    <property type="entry name" value="Methyltransf_25"/>
    <property type="match status" value="1"/>
</dbReference>
<dbReference type="STRING" id="1684307.A0A316UDT2"/>
<dbReference type="Gene3D" id="3.40.50.150">
    <property type="entry name" value="Vaccinia Virus protein VP39"/>
    <property type="match status" value="1"/>
</dbReference>
<dbReference type="Proteomes" id="UP000245942">
    <property type="component" value="Unassembled WGS sequence"/>
</dbReference>
<dbReference type="PANTHER" id="PTHR44068:SF11">
    <property type="entry name" value="GERANYL DIPHOSPHATE 2-C-METHYLTRANSFERASE"/>
    <property type="match status" value="1"/>
</dbReference>
<dbReference type="OrthoDB" id="61390at2759"/>
<evidence type="ECO:0000313" key="2">
    <source>
        <dbReference type="EMBL" id="PWN22501.1"/>
    </source>
</evidence>
<dbReference type="RefSeq" id="XP_025349661.1">
    <property type="nucleotide sequence ID" value="XM_025494153.1"/>
</dbReference>
<dbReference type="AlphaFoldDB" id="A0A316UDT2"/>
<keyword evidence="3" id="KW-1185">Reference proteome</keyword>
<accession>A0A316UDT2</accession>
<feature type="domain" description="Methyltransferase" evidence="1">
    <location>
        <begin position="111"/>
        <end position="208"/>
    </location>
</feature>
<dbReference type="PANTHER" id="PTHR44068">
    <property type="entry name" value="ZGC:194242"/>
    <property type="match status" value="1"/>
</dbReference>
<protein>
    <submittedName>
        <fullName evidence="2">S-adenosyl-L-methionine-dependent methyltransferase</fullName>
    </submittedName>
</protein>
<gene>
    <name evidence="2" type="ORF">BCV69DRAFT_297788</name>
</gene>
<dbReference type="GeneID" id="37015887"/>
<dbReference type="GO" id="GO:0008168">
    <property type="term" value="F:methyltransferase activity"/>
    <property type="evidence" value="ECO:0007669"/>
    <property type="project" value="UniProtKB-KW"/>
</dbReference>
<dbReference type="GO" id="GO:0032259">
    <property type="term" value="P:methylation"/>
    <property type="evidence" value="ECO:0007669"/>
    <property type="project" value="UniProtKB-KW"/>
</dbReference>
<reference evidence="2 3" key="1">
    <citation type="journal article" date="2018" name="Mol. Biol. Evol.">
        <title>Broad Genomic Sampling Reveals a Smut Pathogenic Ancestry of the Fungal Clade Ustilaginomycotina.</title>
        <authorList>
            <person name="Kijpornyongpan T."/>
            <person name="Mondo S.J."/>
            <person name="Barry K."/>
            <person name="Sandor L."/>
            <person name="Lee J."/>
            <person name="Lipzen A."/>
            <person name="Pangilinan J."/>
            <person name="LaButti K."/>
            <person name="Hainaut M."/>
            <person name="Henrissat B."/>
            <person name="Grigoriev I.V."/>
            <person name="Spatafora J.W."/>
            <person name="Aime M.C."/>
        </authorList>
    </citation>
    <scope>NUCLEOTIDE SEQUENCE [LARGE SCALE GENOMIC DNA]</scope>
    <source>
        <strain evidence="2 3">MCA 4718</strain>
    </source>
</reference>